<keyword evidence="3" id="KW-1185">Reference proteome</keyword>
<evidence type="ECO:0000313" key="3">
    <source>
        <dbReference type="Proteomes" id="UP001596957"/>
    </source>
</evidence>
<keyword evidence="1" id="KW-1133">Transmembrane helix</keyword>
<reference evidence="3" key="1">
    <citation type="journal article" date="2019" name="Int. J. Syst. Evol. Microbiol.">
        <title>The Global Catalogue of Microorganisms (GCM) 10K type strain sequencing project: providing services to taxonomists for standard genome sequencing and annotation.</title>
        <authorList>
            <consortium name="The Broad Institute Genomics Platform"/>
            <consortium name="The Broad Institute Genome Sequencing Center for Infectious Disease"/>
            <person name="Wu L."/>
            <person name="Ma J."/>
        </authorList>
    </citation>
    <scope>NUCLEOTIDE SEQUENCE [LARGE SCALE GENOMIC DNA]</scope>
    <source>
        <strain evidence="3">CGMCC 4.7198</strain>
    </source>
</reference>
<protein>
    <submittedName>
        <fullName evidence="2">Uncharacterized protein</fullName>
    </submittedName>
</protein>
<comment type="caution">
    <text evidence="2">The sequence shown here is derived from an EMBL/GenBank/DDBJ whole genome shotgun (WGS) entry which is preliminary data.</text>
</comment>
<proteinExistence type="predicted"/>
<keyword evidence="1" id="KW-0472">Membrane</keyword>
<evidence type="ECO:0000313" key="2">
    <source>
        <dbReference type="EMBL" id="MFD0287614.1"/>
    </source>
</evidence>
<sequence length="47" mass="5370">MTTNHSSDNGNIRDDEKRSHPTFWSRLLISMISRLIIAAVLVVAHHE</sequence>
<feature type="transmembrane region" description="Helical" evidence="1">
    <location>
        <begin position="23"/>
        <end position="44"/>
    </location>
</feature>
<name>A0ABW2VU62_9ACTN</name>
<dbReference type="EMBL" id="JBHTEC010000003">
    <property type="protein sequence ID" value="MFD0287614.1"/>
    <property type="molecule type" value="Genomic_DNA"/>
</dbReference>
<evidence type="ECO:0000256" key="1">
    <source>
        <dbReference type="SAM" id="Phobius"/>
    </source>
</evidence>
<gene>
    <name evidence="2" type="ORF">ACFQZP_39500</name>
</gene>
<organism evidence="2 3">
    <name type="scientific">Streptomyces lutosisoli</name>
    <dbReference type="NCBI Taxonomy" id="2665721"/>
    <lineage>
        <taxon>Bacteria</taxon>
        <taxon>Bacillati</taxon>
        <taxon>Actinomycetota</taxon>
        <taxon>Actinomycetes</taxon>
        <taxon>Kitasatosporales</taxon>
        <taxon>Streptomycetaceae</taxon>
        <taxon>Streptomyces</taxon>
    </lineage>
</organism>
<dbReference type="Proteomes" id="UP001596957">
    <property type="component" value="Unassembled WGS sequence"/>
</dbReference>
<dbReference type="RefSeq" id="WP_381265402.1">
    <property type="nucleotide sequence ID" value="NZ_JBHTBI010000156.1"/>
</dbReference>
<keyword evidence="1" id="KW-0812">Transmembrane</keyword>
<accession>A0ABW2VU62</accession>